<gene>
    <name evidence="1" type="ORF">BO85DRAFT_270120</name>
</gene>
<dbReference type="RefSeq" id="XP_025516183.1">
    <property type="nucleotide sequence ID" value="XM_025655081.1"/>
</dbReference>
<proteinExistence type="predicted"/>
<accession>A0A8G1R412</accession>
<organism evidence="1 2">
    <name type="scientific">Aspergillus piperis CBS 112811</name>
    <dbReference type="NCBI Taxonomy" id="1448313"/>
    <lineage>
        <taxon>Eukaryota</taxon>
        <taxon>Fungi</taxon>
        <taxon>Dikarya</taxon>
        <taxon>Ascomycota</taxon>
        <taxon>Pezizomycotina</taxon>
        <taxon>Eurotiomycetes</taxon>
        <taxon>Eurotiomycetidae</taxon>
        <taxon>Eurotiales</taxon>
        <taxon>Aspergillaceae</taxon>
        <taxon>Aspergillus</taxon>
        <taxon>Aspergillus subgen. Circumdati</taxon>
    </lineage>
</organism>
<reference evidence="1 2" key="1">
    <citation type="submission" date="2018-02" db="EMBL/GenBank/DDBJ databases">
        <title>The genomes of Aspergillus section Nigri reveals drivers in fungal speciation.</title>
        <authorList>
            <consortium name="DOE Joint Genome Institute"/>
            <person name="Vesth T.C."/>
            <person name="Nybo J."/>
            <person name="Theobald S."/>
            <person name="Brandl J."/>
            <person name="Frisvad J.C."/>
            <person name="Nielsen K.F."/>
            <person name="Lyhne E.K."/>
            <person name="Kogle M.E."/>
            <person name="Kuo A."/>
            <person name="Riley R."/>
            <person name="Clum A."/>
            <person name="Nolan M."/>
            <person name="Lipzen A."/>
            <person name="Salamov A."/>
            <person name="Henrissat B."/>
            <person name="Wiebenga A."/>
            <person name="De vries R.P."/>
            <person name="Grigoriev I.V."/>
            <person name="Mortensen U.H."/>
            <person name="Andersen M.R."/>
            <person name="Baker S.E."/>
        </authorList>
    </citation>
    <scope>NUCLEOTIDE SEQUENCE [LARGE SCALE GENOMIC DNA]</scope>
    <source>
        <strain evidence="1 2">CBS 112811</strain>
    </source>
</reference>
<name>A0A8G1R412_9EURO</name>
<keyword evidence="2" id="KW-1185">Reference proteome</keyword>
<sequence length="176" mass="19663">MVDVVQPSTARALAQRYDSYDDYSLSLMPFFCLASYPVGPSWDRITWNFVQRLSLGAEAQTAFRLSIQVPHEPEDSACICTMQSPEQVHDRTNHHAASSVHTLVRRLPERTRPISAEQKVLQLLDWGSNVILMSRTVCITHHHFSGALWKYPVTLFTSALSKSSDLSGNGTLATST</sequence>
<evidence type="ECO:0000313" key="1">
    <source>
        <dbReference type="EMBL" id="RAH58261.1"/>
    </source>
</evidence>
<dbReference type="Proteomes" id="UP000249526">
    <property type="component" value="Unassembled WGS sequence"/>
</dbReference>
<dbReference type="GeneID" id="37158483"/>
<dbReference type="AlphaFoldDB" id="A0A8G1R412"/>
<protein>
    <submittedName>
        <fullName evidence="1">Uncharacterized protein</fullName>
    </submittedName>
</protein>
<evidence type="ECO:0000313" key="2">
    <source>
        <dbReference type="Proteomes" id="UP000249526"/>
    </source>
</evidence>
<dbReference type="EMBL" id="KZ825060">
    <property type="protein sequence ID" value="RAH58261.1"/>
    <property type="molecule type" value="Genomic_DNA"/>
</dbReference>